<keyword evidence="2" id="KW-1185">Reference proteome</keyword>
<evidence type="ECO:0000313" key="1">
    <source>
        <dbReference type="EMBL" id="KRZ06507.1"/>
    </source>
</evidence>
<accession>A0A0V1H7J7</accession>
<reference evidence="1 2" key="1">
    <citation type="submission" date="2015-01" db="EMBL/GenBank/DDBJ databases">
        <title>Evolution of Trichinella species and genotypes.</title>
        <authorList>
            <person name="Korhonen P.K."/>
            <person name="Edoardo P."/>
            <person name="Giuseppe L.R."/>
            <person name="Gasser R.B."/>
        </authorList>
    </citation>
    <scope>NUCLEOTIDE SEQUENCE [LARGE SCALE GENOMIC DNA]</scope>
    <source>
        <strain evidence="1">ISS1029</strain>
    </source>
</reference>
<name>A0A0V1H7J7_9BILA</name>
<feature type="non-terminal residue" evidence="1">
    <location>
        <position position="76"/>
    </location>
</feature>
<dbReference type="EMBL" id="JYDP01000117">
    <property type="protein sequence ID" value="KRZ06507.1"/>
    <property type="molecule type" value="Genomic_DNA"/>
</dbReference>
<comment type="caution">
    <text evidence="1">The sequence shown here is derived from an EMBL/GenBank/DDBJ whole genome shotgun (WGS) entry which is preliminary data.</text>
</comment>
<feature type="non-terminal residue" evidence="1">
    <location>
        <position position="1"/>
    </location>
</feature>
<dbReference type="Proteomes" id="UP000055024">
    <property type="component" value="Unassembled WGS sequence"/>
</dbReference>
<organism evidence="1 2">
    <name type="scientific">Trichinella zimbabwensis</name>
    <dbReference type="NCBI Taxonomy" id="268475"/>
    <lineage>
        <taxon>Eukaryota</taxon>
        <taxon>Metazoa</taxon>
        <taxon>Ecdysozoa</taxon>
        <taxon>Nematoda</taxon>
        <taxon>Enoplea</taxon>
        <taxon>Dorylaimia</taxon>
        <taxon>Trichinellida</taxon>
        <taxon>Trichinellidae</taxon>
        <taxon>Trichinella</taxon>
    </lineage>
</organism>
<protein>
    <submittedName>
        <fullName evidence="1">Uncharacterized protein</fullName>
    </submittedName>
</protein>
<sequence>LFIDFSKIFGTYLNDCEVENENMISSIDNTIDKFCSENFHHQHVISVYPPPPNSSSRTHINDKQLHALIQELREMQ</sequence>
<dbReference type="AlphaFoldDB" id="A0A0V1H7J7"/>
<proteinExistence type="predicted"/>
<evidence type="ECO:0000313" key="2">
    <source>
        <dbReference type="Proteomes" id="UP000055024"/>
    </source>
</evidence>
<gene>
    <name evidence="1" type="ORF">T11_3423</name>
</gene>